<dbReference type="GO" id="GO:0004497">
    <property type="term" value="F:monooxygenase activity"/>
    <property type="evidence" value="ECO:0007669"/>
    <property type="project" value="UniProtKB-KW"/>
</dbReference>
<reference evidence="8 9" key="1">
    <citation type="submission" date="2019-09" db="EMBL/GenBank/DDBJ databases">
        <title>Actinomadura physcomitrii sp. nov., a novel actinomycete isolated from moss [Physcomitrium sphaericum (Ludw) Fuernr].</title>
        <authorList>
            <person name="Zhuang X."/>
            <person name="Liu C."/>
        </authorList>
    </citation>
    <scope>NUCLEOTIDE SEQUENCE [LARGE SCALE GENOMIC DNA]</scope>
    <source>
        <strain evidence="8 9">HMC1</strain>
    </source>
</reference>
<comment type="caution">
    <text evidence="8">The sequence shown here is derived from an EMBL/GenBank/DDBJ whole genome shotgun (WGS) entry which is preliminary data.</text>
</comment>
<keyword evidence="3 7" id="KW-0479">Metal-binding</keyword>
<dbReference type="EMBL" id="WBMT01000014">
    <property type="protein sequence ID" value="KAB2345092.1"/>
    <property type="molecule type" value="Genomic_DNA"/>
</dbReference>
<dbReference type="AlphaFoldDB" id="A0A6H9YFZ4"/>
<dbReference type="PANTHER" id="PTHR46696">
    <property type="entry name" value="P450, PUTATIVE (EUROFUNG)-RELATED"/>
    <property type="match status" value="1"/>
</dbReference>
<keyword evidence="6 7" id="KW-0503">Monooxygenase</keyword>
<dbReference type="InterPro" id="IPR002397">
    <property type="entry name" value="Cyt_P450_B"/>
</dbReference>
<dbReference type="GO" id="GO:0020037">
    <property type="term" value="F:heme binding"/>
    <property type="evidence" value="ECO:0007669"/>
    <property type="project" value="InterPro"/>
</dbReference>
<dbReference type="CDD" id="cd20625">
    <property type="entry name" value="CYP164-like"/>
    <property type="match status" value="1"/>
</dbReference>
<evidence type="ECO:0000256" key="7">
    <source>
        <dbReference type="RuleBase" id="RU000461"/>
    </source>
</evidence>
<comment type="similarity">
    <text evidence="1 7">Belongs to the cytochrome P450 family.</text>
</comment>
<evidence type="ECO:0000256" key="1">
    <source>
        <dbReference type="ARBA" id="ARBA00010617"/>
    </source>
</evidence>
<dbReference type="InterPro" id="IPR001128">
    <property type="entry name" value="Cyt_P450"/>
</dbReference>
<dbReference type="GO" id="GO:0005506">
    <property type="term" value="F:iron ion binding"/>
    <property type="evidence" value="ECO:0007669"/>
    <property type="project" value="InterPro"/>
</dbReference>
<dbReference type="Proteomes" id="UP000468735">
    <property type="component" value="Unassembled WGS sequence"/>
</dbReference>
<proteinExistence type="inferred from homology"/>
<name>A0A6H9YFZ4_9ACTN</name>
<keyword evidence="2 7" id="KW-0349">Heme</keyword>
<dbReference type="PRINTS" id="PR00385">
    <property type="entry name" value="P450"/>
</dbReference>
<gene>
    <name evidence="8" type="ORF">F8566_27820</name>
</gene>
<dbReference type="Gene3D" id="1.10.630.10">
    <property type="entry name" value="Cytochrome P450"/>
    <property type="match status" value="1"/>
</dbReference>
<accession>A0A6H9YFZ4</accession>
<evidence type="ECO:0000256" key="3">
    <source>
        <dbReference type="ARBA" id="ARBA00022723"/>
    </source>
</evidence>
<protein>
    <submittedName>
        <fullName evidence="8">Cytochrome P450</fullName>
    </submittedName>
</protein>
<keyword evidence="4 7" id="KW-0560">Oxidoreductase</keyword>
<dbReference type="RefSeq" id="WP_151564804.1">
    <property type="nucleotide sequence ID" value="NZ_WBMT01000014.1"/>
</dbReference>
<dbReference type="PROSITE" id="PS00086">
    <property type="entry name" value="CYTOCHROME_P450"/>
    <property type="match status" value="1"/>
</dbReference>
<dbReference type="OrthoDB" id="4371969at2"/>
<keyword evidence="9" id="KW-1185">Reference proteome</keyword>
<dbReference type="SUPFAM" id="SSF48264">
    <property type="entry name" value="Cytochrome P450"/>
    <property type="match status" value="1"/>
</dbReference>
<evidence type="ECO:0000256" key="5">
    <source>
        <dbReference type="ARBA" id="ARBA00023004"/>
    </source>
</evidence>
<keyword evidence="5 7" id="KW-0408">Iron</keyword>
<organism evidence="8 9">
    <name type="scientific">Actinomadura rudentiformis</name>
    <dbReference type="NCBI Taxonomy" id="359158"/>
    <lineage>
        <taxon>Bacteria</taxon>
        <taxon>Bacillati</taxon>
        <taxon>Actinomycetota</taxon>
        <taxon>Actinomycetes</taxon>
        <taxon>Streptosporangiales</taxon>
        <taxon>Thermomonosporaceae</taxon>
        <taxon>Actinomadura</taxon>
    </lineage>
</organism>
<dbReference type="PANTHER" id="PTHR46696:SF1">
    <property type="entry name" value="CYTOCHROME P450 YJIB-RELATED"/>
    <property type="match status" value="1"/>
</dbReference>
<evidence type="ECO:0000313" key="8">
    <source>
        <dbReference type="EMBL" id="KAB2345092.1"/>
    </source>
</evidence>
<dbReference type="GO" id="GO:0016705">
    <property type="term" value="F:oxidoreductase activity, acting on paired donors, with incorporation or reduction of molecular oxygen"/>
    <property type="evidence" value="ECO:0007669"/>
    <property type="project" value="InterPro"/>
</dbReference>
<evidence type="ECO:0000256" key="2">
    <source>
        <dbReference type="ARBA" id="ARBA00022617"/>
    </source>
</evidence>
<evidence type="ECO:0000256" key="6">
    <source>
        <dbReference type="ARBA" id="ARBA00023033"/>
    </source>
</evidence>
<dbReference type="InterPro" id="IPR036396">
    <property type="entry name" value="Cyt_P450_sf"/>
</dbReference>
<evidence type="ECO:0000256" key="4">
    <source>
        <dbReference type="ARBA" id="ARBA00023002"/>
    </source>
</evidence>
<dbReference type="InterPro" id="IPR017972">
    <property type="entry name" value="Cyt_P450_CS"/>
</dbReference>
<dbReference type="PRINTS" id="PR00359">
    <property type="entry name" value="BP450"/>
</dbReference>
<dbReference type="FunFam" id="1.10.630.10:FF:000018">
    <property type="entry name" value="Cytochrome P450 monooxygenase"/>
    <property type="match status" value="1"/>
</dbReference>
<dbReference type="Pfam" id="PF00067">
    <property type="entry name" value="p450"/>
    <property type="match status" value="2"/>
</dbReference>
<evidence type="ECO:0000313" key="9">
    <source>
        <dbReference type="Proteomes" id="UP000468735"/>
    </source>
</evidence>
<sequence length="367" mass="39967">MPTGTFTEPVRWADELGSFVVAGFNEASEVLRGQGWSNDPHRNPIAPVILRALPPGILLFMDPPDHTRLRRLVAPAFTPRAVERLRPRVVAVIDAVLDGLFDEGDEIDLMAEAAYLIPLAVIAELLDVGVEGAEVFRAETPALVRMLEIGMSDDDLERSLAASQELAMFLLPVLTERRRHPGDDFISGLLAEGELTLDEVLGTCVLLLAAGHETTANLIGNGTLALLRHPDQVPYLHADPARAVEELLRAVSPVKLAVRLALTDHELGGHRIEAGRQVVVAIDEAHRDPRRFPDPDRLDLAREPGPHLAFGAGHHFCLGAGLARMEAAEALPRLFARYPGLALASGEPLWRDSTTFHGLQELRVRGS</sequence>